<keyword evidence="1" id="KW-1133">Transmembrane helix</keyword>
<organism evidence="2 3">
    <name type="scientific">Streptomyces kebangsaanensis</name>
    <dbReference type="NCBI Taxonomy" id="864058"/>
    <lineage>
        <taxon>Bacteria</taxon>
        <taxon>Bacillati</taxon>
        <taxon>Actinomycetota</taxon>
        <taxon>Actinomycetes</taxon>
        <taxon>Kitasatosporales</taxon>
        <taxon>Streptomycetaceae</taxon>
        <taxon>Streptomyces</taxon>
    </lineage>
</organism>
<sequence length="153" mass="15307">MNRHTALAEAAATHAAEPGSHQHPQLSVLLTGLLLGFLAGIAAGLLHRKDGASVPSSVVRGGTAFVGATPLSVVSLVTRTPSVTLALLLGATVISVTIAVLHRMDGMSVPTSIWRGGLAFAAVAGLGQLLVGLYVPSATATAMGFVHALTASV</sequence>
<proteinExistence type="predicted"/>
<dbReference type="Proteomes" id="UP001601197">
    <property type="component" value="Unassembled WGS sequence"/>
</dbReference>
<keyword evidence="3" id="KW-1185">Reference proteome</keyword>
<feature type="transmembrane region" description="Helical" evidence="1">
    <location>
        <begin position="113"/>
        <end position="135"/>
    </location>
</feature>
<accession>A0ABW6KXN7</accession>
<evidence type="ECO:0000313" key="3">
    <source>
        <dbReference type="Proteomes" id="UP001601197"/>
    </source>
</evidence>
<feature type="transmembrane region" description="Helical" evidence="1">
    <location>
        <begin position="58"/>
        <end position="77"/>
    </location>
</feature>
<protein>
    <submittedName>
        <fullName evidence="2">Uncharacterized protein</fullName>
    </submittedName>
</protein>
<feature type="transmembrane region" description="Helical" evidence="1">
    <location>
        <begin position="83"/>
        <end position="101"/>
    </location>
</feature>
<keyword evidence="1" id="KW-0812">Transmembrane</keyword>
<reference evidence="2 3" key="1">
    <citation type="submission" date="2024-10" db="EMBL/GenBank/DDBJ databases">
        <title>The Natural Products Discovery Center: Release of the First 8490 Sequenced Strains for Exploring Actinobacteria Biosynthetic Diversity.</title>
        <authorList>
            <person name="Kalkreuter E."/>
            <person name="Kautsar S.A."/>
            <person name="Yang D."/>
            <person name="Bader C.D."/>
            <person name="Teijaro C.N."/>
            <person name="Fluegel L."/>
            <person name="Davis C.M."/>
            <person name="Simpson J.R."/>
            <person name="Lauterbach L."/>
            <person name="Steele A.D."/>
            <person name="Gui C."/>
            <person name="Meng S."/>
            <person name="Li G."/>
            <person name="Viehrig K."/>
            <person name="Ye F."/>
            <person name="Su P."/>
            <person name="Kiefer A.F."/>
            <person name="Nichols A."/>
            <person name="Cepeda A.J."/>
            <person name="Yan W."/>
            <person name="Fan B."/>
            <person name="Jiang Y."/>
            <person name="Adhikari A."/>
            <person name="Zheng C.-J."/>
            <person name="Schuster L."/>
            <person name="Cowan T.M."/>
            <person name="Smanski M.J."/>
            <person name="Chevrette M.G."/>
            <person name="De Carvalho L.P.S."/>
            <person name="Shen B."/>
        </authorList>
    </citation>
    <scope>NUCLEOTIDE SEQUENCE [LARGE SCALE GENOMIC DNA]</scope>
    <source>
        <strain evidence="2 3">NPDC007147</strain>
    </source>
</reference>
<feature type="transmembrane region" description="Helical" evidence="1">
    <location>
        <begin position="26"/>
        <end position="46"/>
    </location>
</feature>
<gene>
    <name evidence="2" type="ORF">ACFYNZ_16830</name>
</gene>
<dbReference type="RefSeq" id="WP_388347880.1">
    <property type="nucleotide sequence ID" value="NZ_JBIAFJ010000013.1"/>
</dbReference>
<evidence type="ECO:0000256" key="1">
    <source>
        <dbReference type="SAM" id="Phobius"/>
    </source>
</evidence>
<name>A0ABW6KXN7_9ACTN</name>
<comment type="caution">
    <text evidence="2">The sequence shown here is derived from an EMBL/GenBank/DDBJ whole genome shotgun (WGS) entry which is preliminary data.</text>
</comment>
<evidence type="ECO:0000313" key="2">
    <source>
        <dbReference type="EMBL" id="MFE9171162.1"/>
    </source>
</evidence>
<dbReference type="EMBL" id="JBIAFJ010000013">
    <property type="protein sequence ID" value="MFE9171162.1"/>
    <property type="molecule type" value="Genomic_DNA"/>
</dbReference>
<keyword evidence="1" id="KW-0472">Membrane</keyword>